<keyword evidence="1" id="KW-0472">Membrane</keyword>
<name>A0A859FHD4_9BACI</name>
<evidence type="ECO:0000313" key="2">
    <source>
        <dbReference type="EMBL" id="QKS72481.1"/>
    </source>
</evidence>
<protein>
    <submittedName>
        <fullName evidence="2">Uncharacterized protein</fullName>
    </submittedName>
</protein>
<proteinExistence type="predicted"/>
<dbReference type="KEGG" id="psua:FLK61_38305"/>
<dbReference type="EMBL" id="CP041372">
    <property type="protein sequence ID" value="QKS72481.1"/>
    <property type="molecule type" value="Genomic_DNA"/>
</dbReference>
<reference evidence="3" key="1">
    <citation type="submission" date="2019-07" db="EMBL/GenBank/DDBJ databases">
        <title>Bacillus alkalisoli sp. nov. isolated from saline soil.</title>
        <authorList>
            <person name="Sun J.-Q."/>
            <person name="Xu L."/>
        </authorList>
    </citation>
    <scope>NUCLEOTIDE SEQUENCE [LARGE SCALE GENOMIC DNA]</scope>
    <source>
        <strain evidence="3">M4U3P1</strain>
    </source>
</reference>
<accession>A0A859FHD4</accession>
<gene>
    <name evidence="2" type="ORF">FLK61_38305</name>
</gene>
<keyword evidence="3" id="KW-1185">Reference proteome</keyword>
<keyword evidence="1" id="KW-0812">Transmembrane</keyword>
<feature type="transmembrane region" description="Helical" evidence="1">
    <location>
        <begin position="26"/>
        <end position="46"/>
    </location>
</feature>
<keyword evidence="1" id="KW-1133">Transmembrane helix</keyword>
<dbReference type="RefSeq" id="WP_176010458.1">
    <property type="nucleotide sequence ID" value="NZ_CP041372.2"/>
</dbReference>
<organism evidence="2 3">
    <name type="scientific">Paenalkalicoccus suaedae</name>
    <dbReference type="NCBI Taxonomy" id="2592382"/>
    <lineage>
        <taxon>Bacteria</taxon>
        <taxon>Bacillati</taxon>
        <taxon>Bacillota</taxon>
        <taxon>Bacilli</taxon>
        <taxon>Bacillales</taxon>
        <taxon>Bacillaceae</taxon>
        <taxon>Paenalkalicoccus</taxon>
    </lineage>
</organism>
<dbReference type="Proteomes" id="UP000318138">
    <property type="component" value="Chromosome"/>
</dbReference>
<evidence type="ECO:0000313" key="3">
    <source>
        <dbReference type="Proteomes" id="UP000318138"/>
    </source>
</evidence>
<dbReference type="AlphaFoldDB" id="A0A859FHD4"/>
<evidence type="ECO:0000256" key="1">
    <source>
        <dbReference type="SAM" id="Phobius"/>
    </source>
</evidence>
<sequence>MKKLREMYIEAVSHLQNEKGSQSLEWIGIAAVIVIVVGMISTVFAGDTEFGEAIKDRLISFVEGIG</sequence>